<reference evidence="3" key="1">
    <citation type="submission" date="2016-06" db="EMBL/GenBank/DDBJ databases">
        <authorList>
            <person name="Varghese N."/>
            <person name="Submissions Spin"/>
        </authorList>
    </citation>
    <scope>NUCLEOTIDE SEQUENCE [LARGE SCALE GENOMIC DNA]</scope>
    <source>
        <strain evidence="3">DSM 43909</strain>
    </source>
</reference>
<evidence type="ECO:0000313" key="3">
    <source>
        <dbReference type="Proteomes" id="UP000198242"/>
    </source>
</evidence>
<feature type="region of interest" description="Disordered" evidence="1">
    <location>
        <begin position="1"/>
        <end position="20"/>
    </location>
</feature>
<dbReference type="AlphaFoldDB" id="A0A1C4UPV5"/>
<gene>
    <name evidence="2" type="ORF">GA0074695_0709</name>
</gene>
<dbReference type="EMBL" id="LT607411">
    <property type="protein sequence ID" value="SCE73671.1"/>
    <property type="molecule type" value="Genomic_DNA"/>
</dbReference>
<keyword evidence="3" id="KW-1185">Reference proteome</keyword>
<protein>
    <submittedName>
        <fullName evidence="2">Uncharacterized protein</fullName>
    </submittedName>
</protein>
<evidence type="ECO:0000313" key="2">
    <source>
        <dbReference type="EMBL" id="SCE73671.1"/>
    </source>
</evidence>
<accession>A0A1C4UPV5</accession>
<proteinExistence type="predicted"/>
<name>A0A1C4UPV5_MICVI</name>
<sequence length="130" mass="14106">MKTFTGGRSGLVGRHGQPSSVTVPQVTERVVVDDVGIRTEDGDYCFGMPWSEIQHVSVSALAPEEHKFLYFEVTHVSGEFMEVGETVDGFREAVRDIAARAGRPAPDLGALRASDPMLEIWPAPNPGARP</sequence>
<evidence type="ECO:0000256" key="1">
    <source>
        <dbReference type="SAM" id="MobiDB-lite"/>
    </source>
</evidence>
<organism evidence="2 3">
    <name type="scientific">Micromonospora viridifaciens</name>
    <dbReference type="NCBI Taxonomy" id="1881"/>
    <lineage>
        <taxon>Bacteria</taxon>
        <taxon>Bacillati</taxon>
        <taxon>Actinomycetota</taxon>
        <taxon>Actinomycetes</taxon>
        <taxon>Micromonosporales</taxon>
        <taxon>Micromonosporaceae</taxon>
        <taxon>Micromonospora</taxon>
    </lineage>
</organism>
<dbReference type="Proteomes" id="UP000198242">
    <property type="component" value="Chromosome I"/>
</dbReference>